<accession>A0A448T164</accession>
<dbReference type="AlphaFoldDB" id="A0A448T164"/>
<reference evidence="1 2" key="1">
    <citation type="submission" date="2018-12" db="EMBL/GenBank/DDBJ databases">
        <authorList>
            <consortium name="Pathogen Informatics"/>
        </authorList>
    </citation>
    <scope>NUCLEOTIDE SEQUENCE [LARGE SCALE GENOMIC DNA]</scope>
    <source>
        <strain evidence="1 2">NCTC13193</strain>
    </source>
</reference>
<dbReference type="EMBL" id="LR134492">
    <property type="protein sequence ID" value="VEI73658.1"/>
    <property type="molecule type" value="Genomic_DNA"/>
</dbReference>
<gene>
    <name evidence="1" type="ORF">NCTC13193_04275</name>
</gene>
<proteinExistence type="predicted"/>
<dbReference type="Proteomes" id="UP000270487">
    <property type="component" value="Chromosome"/>
</dbReference>
<dbReference type="RefSeq" id="WP_164721918.1">
    <property type="nucleotide sequence ID" value="NZ_JASBDD010000015.1"/>
</dbReference>
<name>A0A448T164_SERFO</name>
<protein>
    <submittedName>
        <fullName evidence="1">Uncharacterized protein</fullName>
    </submittedName>
</protein>
<sequence>MKKITHNKATHVIGGNNLICGNTRYLWIRNDDGSGNYICMQREECNIPGDDKFGNPQIHFNRVAASFCGR</sequence>
<organism evidence="1 2">
    <name type="scientific">Serratia fonticola</name>
    <dbReference type="NCBI Taxonomy" id="47917"/>
    <lineage>
        <taxon>Bacteria</taxon>
        <taxon>Pseudomonadati</taxon>
        <taxon>Pseudomonadota</taxon>
        <taxon>Gammaproteobacteria</taxon>
        <taxon>Enterobacterales</taxon>
        <taxon>Yersiniaceae</taxon>
        <taxon>Serratia</taxon>
    </lineage>
</organism>
<evidence type="ECO:0000313" key="1">
    <source>
        <dbReference type="EMBL" id="VEI73658.1"/>
    </source>
</evidence>
<evidence type="ECO:0000313" key="2">
    <source>
        <dbReference type="Proteomes" id="UP000270487"/>
    </source>
</evidence>